<dbReference type="Pfam" id="PF00082">
    <property type="entry name" value="Peptidase_S8"/>
    <property type="match status" value="1"/>
</dbReference>
<keyword evidence="5" id="KW-0472">Membrane</keyword>
<evidence type="ECO:0000313" key="9">
    <source>
        <dbReference type="Proteomes" id="UP000614996"/>
    </source>
</evidence>
<comment type="similarity">
    <text evidence="4">Belongs to the peptidase S8 family.</text>
</comment>
<sequence length="393" mass="39055">MSVRWMGVAVTAVLLVGATLATPVRAVAAPGCAAPTGVYADAAPWPQGLFEPKRFWRLSTGAGQLVAVVGTGVDASNRQLAGRVADGKAVAGMTGPEQDCDGRGTLAAGMIAARPDAHTTFAGLAPDARLLSVKYTQTTSGGDSEPDPDDLAAAIRAAVTAHATVICVAVPAARGSHALTDALHDAAAADAVVVAPARIGSSDHPVGRSYPTSTPGVLAVAVADRNGTAVSTEDGDYLDVAAPGADVVGLAAGTGGALGHKWPATDPAAAAGYAAGAAALLRAYRPKLTAAQVVDRITRTATDAGAASDPRLGAGMIDPAAAVGAPLPARRTSPSPGPTAIPAAVAAAPTAEPYRKLVLGLGLGAPGVALLLLLTVRTVLRGRRRGWRPARHT</sequence>
<evidence type="ECO:0000256" key="4">
    <source>
        <dbReference type="PROSITE-ProRule" id="PRU01240"/>
    </source>
</evidence>
<name>A0A8J4AB49_9ACTN</name>
<keyword evidence="2" id="KW-0378">Hydrolase</keyword>
<keyword evidence="9" id="KW-1185">Reference proteome</keyword>
<keyword evidence="3" id="KW-0720">Serine protease</keyword>
<protein>
    <submittedName>
        <fullName evidence="8">Peptidase S8</fullName>
    </submittedName>
</protein>
<dbReference type="Gene3D" id="3.40.50.200">
    <property type="entry name" value="Peptidase S8/S53 domain"/>
    <property type="match status" value="1"/>
</dbReference>
<evidence type="ECO:0000256" key="2">
    <source>
        <dbReference type="ARBA" id="ARBA00022801"/>
    </source>
</evidence>
<dbReference type="SUPFAM" id="SSF52743">
    <property type="entry name" value="Subtilisin-like"/>
    <property type="match status" value="1"/>
</dbReference>
<dbReference type="PANTHER" id="PTHR42884">
    <property type="entry name" value="PROPROTEIN CONVERTASE SUBTILISIN/KEXIN-RELATED"/>
    <property type="match status" value="1"/>
</dbReference>
<keyword evidence="5" id="KW-1133">Transmembrane helix</keyword>
<dbReference type="PROSITE" id="PS51892">
    <property type="entry name" value="SUBTILASE"/>
    <property type="match status" value="1"/>
</dbReference>
<dbReference type="GO" id="GO:0005886">
    <property type="term" value="C:plasma membrane"/>
    <property type="evidence" value="ECO:0007669"/>
    <property type="project" value="TreeGrafter"/>
</dbReference>
<proteinExistence type="inferred from homology"/>
<dbReference type="Proteomes" id="UP000614996">
    <property type="component" value="Unassembled WGS sequence"/>
</dbReference>
<keyword evidence="1" id="KW-0645">Protease</keyword>
<evidence type="ECO:0000256" key="5">
    <source>
        <dbReference type="SAM" id="Phobius"/>
    </source>
</evidence>
<dbReference type="InterPro" id="IPR036852">
    <property type="entry name" value="Peptidase_S8/S53_dom_sf"/>
</dbReference>
<keyword evidence="5" id="KW-0812">Transmembrane</keyword>
<dbReference type="InterPro" id="IPR015500">
    <property type="entry name" value="Peptidase_S8_subtilisin-rel"/>
</dbReference>
<evidence type="ECO:0000259" key="7">
    <source>
        <dbReference type="Pfam" id="PF00082"/>
    </source>
</evidence>
<dbReference type="InterPro" id="IPR000209">
    <property type="entry name" value="Peptidase_S8/S53_dom"/>
</dbReference>
<comment type="caution">
    <text evidence="4">Lacks conserved residue(s) required for the propagation of feature annotation.</text>
</comment>
<accession>A0A8J4AB49</accession>
<keyword evidence="6" id="KW-0732">Signal</keyword>
<gene>
    <name evidence="8" type="ORF">NUM_27340</name>
</gene>
<reference evidence="9" key="1">
    <citation type="journal article" date="2021" name="Int. J. Syst. Evol. Microbiol.">
        <title>Actinocatenispora comari sp. nov., an endophytic actinomycete isolated from aerial parts of Comarum salesowianum.</title>
        <authorList>
            <person name="Oyunbileg N."/>
            <person name="Iizaka Y."/>
            <person name="Hamada M."/>
            <person name="Davaapurev B.O."/>
            <person name="Fukumoto A."/>
            <person name="Tsetseg B."/>
            <person name="Kato F."/>
            <person name="Tamura T."/>
            <person name="Batkhuu J."/>
            <person name="Anzai Y."/>
        </authorList>
    </citation>
    <scope>NUCLEOTIDE SEQUENCE [LARGE SCALE GENOMIC DNA]</scope>
    <source>
        <strain evidence="9">NUM-2625</strain>
    </source>
</reference>
<dbReference type="PANTHER" id="PTHR42884:SF14">
    <property type="entry name" value="NEUROENDOCRINE CONVERTASE 1"/>
    <property type="match status" value="1"/>
</dbReference>
<dbReference type="EMBL" id="BOPO01000045">
    <property type="protein sequence ID" value="GIL27480.1"/>
    <property type="molecule type" value="Genomic_DNA"/>
</dbReference>
<feature type="transmembrane region" description="Helical" evidence="5">
    <location>
        <begin position="357"/>
        <end position="380"/>
    </location>
</feature>
<evidence type="ECO:0000313" key="8">
    <source>
        <dbReference type="EMBL" id="GIL27480.1"/>
    </source>
</evidence>
<comment type="caution">
    <text evidence="8">The sequence shown here is derived from an EMBL/GenBank/DDBJ whole genome shotgun (WGS) entry which is preliminary data.</text>
</comment>
<feature type="signal peptide" evidence="6">
    <location>
        <begin position="1"/>
        <end position="28"/>
    </location>
</feature>
<dbReference type="AlphaFoldDB" id="A0A8J4AB49"/>
<organism evidence="8 9">
    <name type="scientific">Actinocatenispora comari</name>
    <dbReference type="NCBI Taxonomy" id="2807577"/>
    <lineage>
        <taxon>Bacteria</taxon>
        <taxon>Bacillati</taxon>
        <taxon>Actinomycetota</taxon>
        <taxon>Actinomycetes</taxon>
        <taxon>Micromonosporales</taxon>
        <taxon>Micromonosporaceae</taxon>
        <taxon>Actinocatenispora</taxon>
    </lineage>
</organism>
<dbReference type="RefSeq" id="WP_207125224.1">
    <property type="nucleotide sequence ID" value="NZ_BOPO01000045.1"/>
</dbReference>
<feature type="chain" id="PRO_5035217582" evidence="6">
    <location>
        <begin position="29"/>
        <end position="393"/>
    </location>
</feature>
<dbReference type="PRINTS" id="PR00723">
    <property type="entry name" value="SUBTILISIN"/>
</dbReference>
<dbReference type="GO" id="GO:0016485">
    <property type="term" value="P:protein processing"/>
    <property type="evidence" value="ECO:0007669"/>
    <property type="project" value="TreeGrafter"/>
</dbReference>
<evidence type="ECO:0000256" key="3">
    <source>
        <dbReference type="ARBA" id="ARBA00022825"/>
    </source>
</evidence>
<evidence type="ECO:0000256" key="1">
    <source>
        <dbReference type="ARBA" id="ARBA00022670"/>
    </source>
</evidence>
<feature type="domain" description="Peptidase S8/S53" evidence="7">
    <location>
        <begin position="61"/>
        <end position="315"/>
    </location>
</feature>
<dbReference type="GO" id="GO:0004252">
    <property type="term" value="F:serine-type endopeptidase activity"/>
    <property type="evidence" value="ECO:0007669"/>
    <property type="project" value="InterPro"/>
</dbReference>
<evidence type="ECO:0000256" key="6">
    <source>
        <dbReference type="SAM" id="SignalP"/>
    </source>
</evidence>